<keyword evidence="3" id="KW-1185">Reference proteome</keyword>
<feature type="transmembrane region" description="Helical" evidence="1">
    <location>
        <begin position="5"/>
        <end position="23"/>
    </location>
</feature>
<evidence type="ECO:0000256" key="1">
    <source>
        <dbReference type="SAM" id="Phobius"/>
    </source>
</evidence>
<evidence type="ECO:0008006" key="4">
    <source>
        <dbReference type="Google" id="ProtNLM"/>
    </source>
</evidence>
<evidence type="ECO:0000313" key="2">
    <source>
        <dbReference type="EMBL" id="MBO0441820.1"/>
    </source>
</evidence>
<dbReference type="EMBL" id="JAFLWD010000050">
    <property type="protein sequence ID" value="MBO0441820.1"/>
    <property type="molecule type" value="Genomic_DNA"/>
</dbReference>
<name>A0ABS3H2V4_9ENTE</name>
<dbReference type="Proteomes" id="UP000664632">
    <property type="component" value="Unassembled WGS sequence"/>
</dbReference>
<protein>
    <recommendedName>
        <fullName evidence="4">MucBP domain-containing protein</fullName>
    </recommendedName>
</protein>
<keyword evidence="1" id="KW-1133">Transmembrane helix</keyword>
<accession>A0ABS3H2V4</accession>
<comment type="caution">
    <text evidence="2">The sequence shown here is derived from an EMBL/GenBank/DDBJ whole genome shotgun (WGS) entry which is preliminary data.</text>
</comment>
<sequence>MRRKIFVKFFVVFGMFLIFGMILNRTITRIAASGSVNQETTVSEKNTQYIRDSKQQKNQNIDSRNTTENEIAITLTETDNYGKPLEDVGVILQSKMSNGTWTTFNNESTMKTDSNGQIVLPETLVKLIKEKGGKEDNLAFRFRVVSVPAGYVEPPAYSGIGKETTANTGELLHGFISDVMTITSETKLDYNARMYSNLSSSKILLNNPYFYYGNNTTNIPGWYMFIGPWGFSAGASPIGPAPQASDTTQKWEAIPIELNNNINEWDFKNVLKKKYTVNNPTHNDNLGELTSPKYDENNKTLYFDYNTENAMNKSDLGVVLAQNVAVEPKTFLRFGMSYRLPGNGANAEEVEARIHNWKYFSGNGGTVQKGISDNQKWKDIYVEREIGDTTGLATVSLRLKLPKEKVGWAEIKSLWLETGPIASSGLSTENTGEPKPVTVEYYKDQTKDESFDISATSLGRSWSTQLKSYSDGYVLDYATLDGTKITTTPIDGIFKTSAQTVKYYYRKPKYKLVAEDVTWENQPVNTVAPSAKLFDNKVYVYDEDTKLEAIDSSKFDTTIEEYDSSTSGSKSFKVKFKSKSELNTKYPGLGDNDTAYGKLNTTFYSVLSATAINQTNYLGDNQPTAEKIKKWVKDVQIDGKDVKDIYTVELLDAWDSTKLEEKSYKIKVSSGSLSETLSVKVNYIPSGNLSLTIPNLLEFENVPKQSKKKQIIARRNNQWKVTVEDQRNNTVRSDWQLSMRIKDDFSFEENGQKRVLKDILIFKDTTTSEPVIINSENYPILKSTSDLPNETTKSWSADTGMLLELDQSKLAITRNGDYQATLEFTLENAP</sequence>
<gene>
    <name evidence="2" type="ORF">JZO69_15745</name>
</gene>
<keyword evidence="1" id="KW-0812">Transmembrane</keyword>
<organism evidence="2 3">
    <name type="scientific">Candidatus Enterococcus ikei</name>
    <dbReference type="NCBI Taxonomy" id="2815326"/>
    <lineage>
        <taxon>Bacteria</taxon>
        <taxon>Bacillati</taxon>
        <taxon>Bacillota</taxon>
        <taxon>Bacilli</taxon>
        <taxon>Lactobacillales</taxon>
        <taxon>Enterococcaceae</taxon>
        <taxon>Enterococcus</taxon>
    </lineage>
</organism>
<reference evidence="2 3" key="1">
    <citation type="submission" date="2021-03" db="EMBL/GenBank/DDBJ databases">
        <title>Enterococcal diversity collection.</title>
        <authorList>
            <person name="Gilmore M.S."/>
            <person name="Schwartzman J."/>
            <person name="Van Tyne D."/>
            <person name="Martin M."/>
            <person name="Earl A.M."/>
            <person name="Manson A.L."/>
            <person name="Straub T."/>
            <person name="Salamzade R."/>
            <person name="Saavedra J."/>
            <person name="Lebreton F."/>
            <person name="Prichula J."/>
            <person name="Schaufler K."/>
            <person name="Gaca A."/>
            <person name="Sgardioli B."/>
            <person name="Wagenaar J."/>
            <person name="Strong T."/>
        </authorList>
    </citation>
    <scope>NUCLEOTIDE SEQUENCE [LARGE SCALE GENOMIC DNA]</scope>
    <source>
        <strain evidence="2 3">DIV0869a</strain>
    </source>
</reference>
<dbReference type="RefSeq" id="WP_207113775.1">
    <property type="nucleotide sequence ID" value="NZ_JAFLWD010000050.1"/>
</dbReference>
<evidence type="ECO:0000313" key="3">
    <source>
        <dbReference type="Proteomes" id="UP000664632"/>
    </source>
</evidence>
<keyword evidence="1" id="KW-0472">Membrane</keyword>
<proteinExistence type="predicted"/>